<dbReference type="Proteomes" id="UP000595140">
    <property type="component" value="Unassembled WGS sequence"/>
</dbReference>
<evidence type="ECO:0000313" key="2">
    <source>
        <dbReference type="EMBL" id="VFQ70522.1"/>
    </source>
</evidence>
<evidence type="ECO:0000313" key="3">
    <source>
        <dbReference type="Proteomes" id="UP000595140"/>
    </source>
</evidence>
<dbReference type="EMBL" id="OOIL02000901">
    <property type="protein sequence ID" value="VFQ70522.1"/>
    <property type="molecule type" value="Genomic_DNA"/>
</dbReference>
<proteinExistence type="predicted"/>
<gene>
    <name evidence="2" type="ORF">CCAM_LOCUS12298</name>
</gene>
<accession>A0A484L2I6</accession>
<dbReference type="AlphaFoldDB" id="A0A484L2I6"/>
<evidence type="ECO:0000256" key="1">
    <source>
        <dbReference type="SAM" id="MobiDB-lite"/>
    </source>
</evidence>
<protein>
    <submittedName>
        <fullName evidence="2">Uncharacterized protein</fullName>
    </submittedName>
</protein>
<organism evidence="2 3">
    <name type="scientific">Cuscuta campestris</name>
    <dbReference type="NCBI Taxonomy" id="132261"/>
    <lineage>
        <taxon>Eukaryota</taxon>
        <taxon>Viridiplantae</taxon>
        <taxon>Streptophyta</taxon>
        <taxon>Embryophyta</taxon>
        <taxon>Tracheophyta</taxon>
        <taxon>Spermatophyta</taxon>
        <taxon>Magnoliopsida</taxon>
        <taxon>eudicotyledons</taxon>
        <taxon>Gunneridae</taxon>
        <taxon>Pentapetalae</taxon>
        <taxon>asterids</taxon>
        <taxon>lamiids</taxon>
        <taxon>Solanales</taxon>
        <taxon>Convolvulaceae</taxon>
        <taxon>Cuscuteae</taxon>
        <taxon>Cuscuta</taxon>
        <taxon>Cuscuta subgen. Grammica</taxon>
        <taxon>Cuscuta sect. Cleistogrammica</taxon>
    </lineage>
</organism>
<sequence>MARVPSLLPVACRWLTLSKKAAGVAARPDRTCRRTLAGVLTDHGRPCLAKSESGPRGTGRRFAGLTR</sequence>
<name>A0A484L2I6_9ASTE</name>
<reference evidence="2 3" key="1">
    <citation type="submission" date="2018-04" db="EMBL/GenBank/DDBJ databases">
        <authorList>
            <person name="Vogel A."/>
        </authorList>
    </citation>
    <scope>NUCLEOTIDE SEQUENCE [LARGE SCALE GENOMIC DNA]</scope>
</reference>
<feature type="region of interest" description="Disordered" evidence="1">
    <location>
        <begin position="47"/>
        <end position="67"/>
    </location>
</feature>
<keyword evidence="3" id="KW-1185">Reference proteome</keyword>